<keyword evidence="3" id="KW-1185">Reference proteome</keyword>
<gene>
    <name evidence="2" type="ORF">BD410DRAFT_902679</name>
</gene>
<dbReference type="Pfam" id="PF22640">
    <property type="entry name" value="ManC_GMP_beta-helix"/>
    <property type="match status" value="1"/>
</dbReference>
<accession>A0A4Y7PIC7</accession>
<name>A0A4Y7PIC7_9AGAM</name>
<dbReference type="InterPro" id="IPR051161">
    <property type="entry name" value="Mannose-6P_isomerase_type2"/>
</dbReference>
<sequence>MAAAIISHRDPNAIIGSFAVDHMIPGDDAFLSAVAEAAEVATQGYLVTIGIAPSGPATGVWLYTTWRQAWTTKCAKCPHRERFQGKPRCAHCPGVREHGYLPMERWNVRHQSLLELLKEYKPALHEGLMEIAGKWDGEALRAEALEKIWPGLEKIPIDNAVAEPAAEQGRVAVVPATFGWDDVGDISTLADMLPAEASQPQILGDNRLGHLLHVIFTSPLYFTSTFTAVVTEQMAGGVIVPGSRHLVAYLGVDDLVIVDTPDALMVTTRTRSQEVKRLVNKCRDAGWNNLL</sequence>
<protein>
    <recommendedName>
        <fullName evidence="1">MannoseP isomerase/GMP-like beta-helix domain-containing protein</fullName>
    </recommendedName>
</protein>
<dbReference type="AlphaFoldDB" id="A0A4Y7PIC7"/>
<dbReference type="SUPFAM" id="SSF53448">
    <property type="entry name" value="Nucleotide-diphospho-sugar transferases"/>
    <property type="match status" value="1"/>
</dbReference>
<dbReference type="InterPro" id="IPR054566">
    <property type="entry name" value="ManC/GMP-like_b-helix"/>
</dbReference>
<dbReference type="GO" id="GO:0009298">
    <property type="term" value="P:GDP-mannose biosynthetic process"/>
    <property type="evidence" value="ECO:0007669"/>
    <property type="project" value="TreeGrafter"/>
</dbReference>
<dbReference type="InterPro" id="IPR029044">
    <property type="entry name" value="Nucleotide-diphossugar_trans"/>
</dbReference>
<dbReference type="PANTHER" id="PTHR46390:SF1">
    <property type="entry name" value="MANNOSE-1-PHOSPHATE GUANYLYLTRANSFERASE"/>
    <property type="match status" value="1"/>
</dbReference>
<dbReference type="Gene3D" id="3.90.550.10">
    <property type="entry name" value="Spore Coat Polysaccharide Biosynthesis Protein SpsA, Chain A"/>
    <property type="match status" value="1"/>
</dbReference>
<evidence type="ECO:0000259" key="1">
    <source>
        <dbReference type="Pfam" id="PF22640"/>
    </source>
</evidence>
<dbReference type="Proteomes" id="UP000294933">
    <property type="component" value="Unassembled WGS sequence"/>
</dbReference>
<proteinExistence type="predicted"/>
<organism evidence="2 3">
    <name type="scientific">Rickenella mellea</name>
    <dbReference type="NCBI Taxonomy" id="50990"/>
    <lineage>
        <taxon>Eukaryota</taxon>
        <taxon>Fungi</taxon>
        <taxon>Dikarya</taxon>
        <taxon>Basidiomycota</taxon>
        <taxon>Agaricomycotina</taxon>
        <taxon>Agaricomycetes</taxon>
        <taxon>Hymenochaetales</taxon>
        <taxon>Rickenellaceae</taxon>
        <taxon>Rickenella</taxon>
    </lineage>
</organism>
<evidence type="ECO:0000313" key="3">
    <source>
        <dbReference type="Proteomes" id="UP000294933"/>
    </source>
</evidence>
<dbReference type="GO" id="GO:0004475">
    <property type="term" value="F:mannose-1-phosphate guanylyltransferase (GTP) activity"/>
    <property type="evidence" value="ECO:0007669"/>
    <property type="project" value="TreeGrafter"/>
</dbReference>
<reference evidence="2 3" key="1">
    <citation type="submission" date="2018-06" db="EMBL/GenBank/DDBJ databases">
        <title>A transcriptomic atlas of mushroom development highlights an independent origin of complex multicellularity.</title>
        <authorList>
            <consortium name="DOE Joint Genome Institute"/>
            <person name="Krizsan K."/>
            <person name="Almasi E."/>
            <person name="Merenyi Z."/>
            <person name="Sahu N."/>
            <person name="Viragh M."/>
            <person name="Koszo T."/>
            <person name="Mondo S."/>
            <person name="Kiss B."/>
            <person name="Balint B."/>
            <person name="Kues U."/>
            <person name="Barry K."/>
            <person name="Hegedus J.C."/>
            <person name="Henrissat B."/>
            <person name="Johnson J."/>
            <person name="Lipzen A."/>
            <person name="Ohm R."/>
            <person name="Nagy I."/>
            <person name="Pangilinan J."/>
            <person name="Yan J."/>
            <person name="Xiong Y."/>
            <person name="Grigoriev I.V."/>
            <person name="Hibbett D.S."/>
            <person name="Nagy L.G."/>
        </authorList>
    </citation>
    <scope>NUCLEOTIDE SEQUENCE [LARGE SCALE GENOMIC DNA]</scope>
    <source>
        <strain evidence="2 3">SZMC22713</strain>
    </source>
</reference>
<evidence type="ECO:0000313" key="2">
    <source>
        <dbReference type="EMBL" id="TDL15233.1"/>
    </source>
</evidence>
<dbReference type="EMBL" id="ML170284">
    <property type="protein sequence ID" value="TDL15233.1"/>
    <property type="molecule type" value="Genomic_DNA"/>
</dbReference>
<dbReference type="VEuPathDB" id="FungiDB:BD410DRAFT_902679"/>
<feature type="domain" description="MannoseP isomerase/GMP-like beta-helix" evidence="1">
    <location>
        <begin position="237"/>
        <end position="281"/>
    </location>
</feature>
<dbReference type="OrthoDB" id="5594057at2759"/>
<dbReference type="PANTHER" id="PTHR46390">
    <property type="entry name" value="MANNOSE-1-PHOSPHATE GUANYLYLTRANSFERASE"/>
    <property type="match status" value="1"/>
</dbReference>
<dbReference type="SUPFAM" id="SSF159283">
    <property type="entry name" value="Guanosine diphospho-D-mannose pyrophosphorylase/mannose-6-phosphate isomerase linker domain"/>
    <property type="match status" value="1"/>
</dbReference>